<evidence type="ECO:0000256" key="4">
    <source>
        <dbReference type="PIRSR" id="PIRSR000390-2"/>
    </source>
</evidence>
<dbReference type="GO" id="GO:0030170">
    <property type="term" value="F:pyridoxal phosphate binding"/>
    <property type="evidence" value="ECO:0007669"/>
    <property type="project" value="TreeGrafter"/>
</dbReference>
<dbReference type="Pfam" id="PF01041">
    <property type="entry name" value="DegT_DnrJ_EryC1"/>
    <property type="match status" value="1"/>
</dbReference>
<dbReference type="InterPro" id="IPR015424">
    <property type="entry name" value="PyrdxlP-dep_Trfase"/>
</dbReference>
<dbReference type="PANTHER" id="PTHR30244">
    <property type="entry name" value="TRANSAMINASE"/>
    <property type="match status" value="1"/>
</dbReference>
<feature type="modified residue" description="N6-(pyridoxal phosphate)lysine" evidence="4">
    <location>
        <position position="183"/>
    </location>
</feature>
<dbReference type="OrthoDB" id="9804264at2"/>
<comment type="caution">
    <text evidence="6">The sequence shown here is derived from an EMBL/GenBank/DDBJ whole genome shotgun (WGS) entry which is preliminary data.</text>
</comment>
<evidence type="ECO:0000256" key="1">
    <source>
        <dbReference type="ARBA" id="ARBA00022898"/>
    </source>
</evidence>
<gene>
    <name evidence="6" type="ORF">EPA86_01285</name>
</gene>
<keyword evidence="1 4" id="KW-0663">Pyridoxal phosphate</keyword>
<name>A0A502L4W1_9GAMM</name>
<dbReference type="GO" id="GO:0000271">
    <property type="term" value="P:polysaccharide biosynthetic process"/>
    <property type="evidence" value="ECO:0007669"/>
    <property type="project" value="TreeGrafter"/>
</dbReference>
<dbReference type="Gene3D" id="3.40.640.10">
    <property type="entry name" value="Type I PLP-dependent aspartate aminotransferase-like (Major domain)"/>
    <property type="match status" value="1"/>
</dbReference>
<dbReference type="GO" id="GO:0008483">
    <property type="term" value="F:transaminase activity"/>
    <property type="evidence" value="ECO:0007669"/>
    <property type="project" value="UniProtKB-KW"/>
</dbReference>
<feature type="active site" description="Proton acceptor" evidence="3">
    <location>
        <position position="183"/>
    </location>
</feature>
<proteinExistence type="inferred from homology"/>
<dbReference type="CDD" id="cd00616">
    <property type="entry name" value="AHBA_syn"/>
    <property type="match status" value="1"/>
</dbReference>
<dbReference type="PIRSF" id="PIRSF000390">
    <property type="entry name" value="PLP_StrS"/>
    <property type="match status" value="1"/>
</dbReference>
<evidence type="ECO:0000256" key="2">
    <source>
        <dbReference type="ARBA" id="ARBA00037999"/>
    </source>
</evidence>
<dbReference type="AlphaFoldDB" id="A0A502L4W1"/>
<accession>A0A502L4W1</accession>
<evidence type="ECO:0000313" key="7">
    <source>
        <dbReference type="Proteomes" id="UP000315303"/>
    </source>
</evidence>
<dbReference type="Proteomes" id="UP000315303">
    <property type="component" value="Unassembled WGS sequence"/>
</dbReference>
<organism evidence="6 7">
    <name type="scientific">Litorilituus lipolyticus</name>
    <dbReference type="NCBI Taxonomy" id="2491017"/>
    <lineage>
        <taxon>Bacteria</taxon>
        <taxon>Pseudomonadati</taxon>
        <taxon>Pseudomonadota</taxon>
        <taxon>Gammaproteobacteria</taxon>
        <taxon>Alteromonadales</taxon>
        <taxon>Colwelliaceae</taxon>
        <taxon>Litorilituus</taxon>
    </lineage>
</organism>
<sequence length="360" mass="40428">MTIKLNQPIKPNLEKLTHYLAQVNDSGWYTNFGPLHQQLTKRLEVYLGVENLLLVSNGTLALQVAYKALDVKNALTTPFSFVATASSLIWQGIETSFSDIDNATYNLCPQQAKKALDRDSSIDTIVATHVYGNPCNVDRFEELAENNQVNIIYDAAHAFGVNIADKSVLSYGDASTLSFHATKVFHTVEGGAIIFKRKADYERAKRLINFGLGENGQLTEAGINAKLNEYQCAVGLTLLDEVDNILSHRAKLFEAYRCGLQAIVEMPEWHEGANFNGAYMPIKLKNAEQRMLVESILKEHDIHYRQYFSPSLDNVFDDLKVYSNKNSQELSQTTVCLPLHYYMTTSDVIMITNLLKKALM</sequence>
<protein>
    <submittedName>
        <fullName evidence="6">DegT/DnrJ/EryC1/StrS family aminotransferase</fullName>
    </submittedName>
</protein>
<evidence type="ECO:0000313" key="6">
    <source>
        <dbReference type="EMBL" id="TPH18958.1"/>
    </source>
</evidence>
<evidence type="ECO:0000256" key="3">
    <source>
        <dbReference type="PIRSR" id="PIRSR000390-1"/>
    </source>
</evidence>
<dbReference type="SUPFAM" id="SSF53383">
    <property type="entry name" value="PLP-dependent transferases"/>
    <property type="match status" value="1"/>
</dbReference>
<dbReference type="InterPro" id="IPR000653">
    <property type="entry name" value="DegT/StrS_aminotransferase"/>
</dbReference>
<keyword evidence="6" id="KW-0032">Aminotransferase</keyword>
<dbReference type="EMBL" id="SAWY01000002">
    <property type="protein sequence ID" value="TPH18958.1"/>
    <property type="molecule type" value="Genomic_DNA"/>
</dbReference>
<keyword evidence="7" id="KW-1185">Reference proteome</keyword>
<reference evidence="6 7" key="1">
    <citation type="submission" date="2019-01" db="EMBL/GenBank/DDBJ databases">
        <title>Litorilituus lipolytica sp. nov., isolated from intertidal sand of the Yellow Sea in China.</title>
        <authorList>
            <person name="Liu A."/>
        </authorList>
    </citation>
    <scope>NUCLEOTIDE SEQUENCE [LARGE SCALE GENOMIC DNA]</scope>
    <source>
        <strain evidence="6 7">RZ04</strain>
    </source>
</reference>
<keyword evidence="6" id="KW-0808">Transferase</keyword>
<evidence type="ECO:0000256" key="5">
    <source>
        <dbReference type="RuleBase" id="RU004508"/>
    </source>
</evidence>
<dbReference type="InterPro" id="IPR015421">
    <property type="entry name" value="PyrdxlP-dep_Trfase_major"/>
</dbReference>
<comment type="similarity">
    <text evidence="2 5">Belongs to the DegT/DnrJ/EryC1 family.</text>
</comment>
<dbReference type="PANTHER" id="PTHR30244:SF9">
    <property type="entry name" value="PROTEIN RV3402C"/>
    <property type="match status" value="1"/>
</dbReference>
<dbReference type="RefSeq" id="WP_140601107.1">
    <property type="nucleotide sequence ID" value="NZ_SAWY01000002.1"/>
</dbReference>